<organism evidence="1 2">
    <name type="scientific">Roseateles saccharophilus</name>
    <name type="common">Pseudomonas saccharophila</name>
    <dbReference type="NCBI Taxonomy" id="304"/>
    <lineage>
        <taxon>Bacteria</taxon>
        <taxon>Pseudomonadati</taxon>
        <taxon>Pseudomonadota</taxon>
        <taxon>Betaproteobacteria</taxon>
        <taxon>Burkholderiales</taxon>
        <taxon>Sphaerotilaceae</taxon>
        <taxon>Roseateles</taxon>
    </lineage>
</organism>
<evidence type="ECO:0000313" key="1">
    <source>
        <dbReference type="EMBL" id="MDR7272646.1"/>
    </source>
</evidence>
<comment type="caution">
    <text evidence="1">The sequence shown here is derived from an EMBL/GenBank/DDBJ whole genome shotgun (WGS) entry which is preliminary data.</text>
</comment>
<sequence length="188" mass="20616">MQNHQILFVQGAGEGAHAEDQALATYLTHAVAPDCTVRYPRFAGLEDVAYEVWKTEIAAELRSFGKPGIVVAHSLGGAAMLKYLSEQRPELSLAGLFLVGTPYKCVDGEWGSDDFAMPVDFASALPRIGAIFLYHSADDEWVPFPHLARWAEKLPAATVRPFTDRGHSFSKLAFPELIADIRSLRQGS</sequence>
<dbReference type="InterPro" id="IPR029058">
    <property type="entry name" value="AB_hydrolase_fold"/>
</dbReference>
<protein>
    <submittedName>
        <fullName evidence="1">Alpha/beta hydrolase family esterase</fullName>
    </submittedName>
</protein>
<dbReference type="EMBL" id="JAVDXU010000005">
    <property type="protein sequence ID" value="MDR7272646.1"/>
    <property type="molecule type" value="Genomic_DNA"/>
</dbReference>
<proteinExistence type="predicted"/>
<dbReference type="Gene3D" id="3.40.50.1820">
    <property type="entry name" value="alpha/beta hydrolase"/>
    <property type="match status" value="1"/>
</dbReference>
<keyword evidence="1" id="KW-0378">Hydrolase</keyword>
<dbReference type="Proteomes" id="UP001180453">
    <property type="component" value="Unassembled WGS sequence"/>
</dbReference>
<dbReference type="PANTHER" id="PTHR15394:SF3">
    <property type="entry name" value="SERINE HYDROLASE RBBP9"/>
    <property type="match status" value="1"/>
</dbReference>
<accession>A0ABU1YWL0</accession>
<dbReference type="PANTHER" id="PTHR15394">
    <property type="entry name" value="SERINE HYDROLASE RBBP9"/>
    <property type="match status" value="1"/>
</dbReference>
<dbReference type="SUPFAM" id="SSF53474">
    <property type="entry name" value="alpha/beta-Hydrolases"/>
    <property type="match status" value="1"/>
</dbReference>
<dbReference type="GO" id="GO:0016787">
    <property type="term" value="F:hydrolase activity"/>
    <property type="evidence" value="ECO:0007669"/>
    <property type="project" value="UniProtKB-KW"/>
</dbReference>
<dbReference type="Pfam" id="PF06821">
    <property type="entry name" value="Ser_hydrolase"/>
    <property type="match status" value="1"/>
</dbReference>
<gene>
    <name evidence="1" type="ORF">J2X20_005329</name>
</gene>
<evidence type="ECO:0000313" key="2">
    <source>
        <dbReference type="Proteomes" id="UP001180453"/>
    </source>
</evidence>
<keyword evidence="2" id="KW-1185">Reference proteome</keyword>
<dbReference type="InterPro" id="IPR010662">
    <property type="entry name" value="RBBP9/YdeN"/>
</dbReference>
<reference evidence="1 2" key="1">
    <citation type="submission" date="2023-07" db="EMBL/GenBank/DDBJ databases">
        <title>Sorghum-associated microbial communities from plants grown in Nebraska, USA.</title>
        <authorList>
            <person name="Schachtman D."/>
        </authorList>
    </citation>
    <scope>NUCLEOTIDE SEQUENCE [LARGE SCALE GENOMIC DNA]</scope>
    <source>
        <strain evidence="1 2">BE314</strain>
    </source>
</reference>
<name>A0ABU1YWL0_ROSSA</name>
<dbReference type="RefSeq" id="WP_310272160.1">
    <property type="nucleotide sequence ID" value="NZ_JAVDXU010000005.1"/>
</dbReference>